<dbReference type="KEGG" id="bbel:109479743"/>
<dbReference type="AlphaFoldDB" id="A0A6P5A274"/>
<evidence type="ECO:0000259" key="2">
    <source>
        <dbReference type="PROSITE" id="PS50041"/>
    </source>
</evidence>
<dbReference type="SMART" id="SM00034">
    <property type="entry name" value="CLECT"/>
    <property type="match status" value="1"/>
</dbReference>
<dbReference type="RefSeq" id="XP_019637292.1">
    <property type="nucleotide sequence ID" value="XM_019781733.1"/>
</dbReference>
<dbReference type="GeneID" id="109479743"/>
<dbReference type="PANTHER" id="PTHR22801">
    <property type="entry name" value="LITHOSTATHINE"/>
    <property type="match status" value="1"/>
</dbReference>
<name>A0A6P5A274_BRABE</name>
<protein>
    <submittedName>
        <fullName evidence="4">Asialoglycoprotein receptor 1-like</fullName>
    </submittedName>
</protein>
<gene>
    <name evidence="4" type="primary">LOC109479743</name>
</gene>
<dbReference type="Proteomes" id="UP000515135">
    <property type="component" value="Unplaced"/>
</dbReference>
<dbReference type="PANTHER" id="PTHR22801:SF63">
    <property type="entry name" value="C-TYPE LECTIN DOMAIN-CONTAINING PROTEIN"/>
    <property type="match status" value="1"/>
</dbReference>
<keyword evidence="3" id="KW-1185">Reference proteome</keyword>
<dbReference type="PROSITE" id="PS50041">
    <property type="entry name" value="C_TYPE_LECTIN_2"/>
    <property type="match status" value="1"/>
</dbReference>
<evidence type="ECO:0000313" key="3">
    <source>
        <dbReference type="Proteomes" id="UP000515135"/>
    </source>
</evidence>
<feature type="domain" description="C-type lectin" evidence="2">
    <location>
        <begin position="104"/>
        <end position="229"/>
    </location>
</feature>
<reference evidence="4" key="1">
    <citation type="submission" date="2025-08" db="UniProtKB">
        <authorList>
            <consortium name="RefSeq"/>
        </authorList>
    </citation>
    <scope>IDENTIFICATION</scope>
    <source>
        <tissue evidence="4">Gonad</tissue>
    </source>
</reference>
<dbReference type="SUPFAM" id="SSF56436">
    <property type="entry name" value="C-type lectin-like"/>
    <property type="match status" value="1"/>
</dbReference>
<proteinExistence type="predicted"/>
<feature type="region of interest" description="Disordered" evidence="1">
    <location>
        <begin position="20"/>
        <end position="39"/>
    </location>
</feature>
<accession>A0A6P5A274</accession>
<evidence type="ECO:0000313" key="4">
    <source>
        <dbReference type="RefSeq" id="XP_019637292.1"/>
    </source>
</evidence>
<dbReference type="Pfam" id="PF00059">
    <property type="entry name" value="Lectin_C"/>
    <property type="match status" value="1"/>
</dbReference>
<dbReference type="InterPro" id="IPR050801">
    <property type="entry name" value="Ca-Dep_Lectins_ImmuneDev"/>
</dbReference>
<organism evidence="3 4">
    <name type="scientific">Branchiostoma belcheri</name>
    <name type="common">Amphioxus</name>
    <dbReference type="NCBI Taxonomy" id="7741"/>
    <lineage>
        <taxon>Eukaryota</taxon>
        <taxon>Metazoa</taxon>
        <taxon>Chordata</taxon>
        <taxon>Cephalochordata</taxon>
        <taxon>Leptocardii</taxon>
        <taxon>Amphioxiformes</taxon>
        <taxon>Branchiostomatidae</taxon>
        <taxon>Branchiostoma</taxon>
    </lineage>
</organism>
<evidence type="ECO:0000256" key="1">
    <source>
        <dbReference type="SAM" id="MobiDB-lite"/>
    </source>
</evidence>
<dbReference type="InterPro" id="IPR001304">
    <property type="entry name" value="C-type_lectin-like"/>
</dbReference>
<dbReference type="InterPro" id="IPR016186">
    <property type="entry name" value="C-type_lectin-like/link_sf"/>
</dbReference>
<dbReference type="OrthoDB" id="2142683at2759"/>
<dbReference type="InterPro" id="IPR016187">
    <property type="entry name" value="CTDL_fold"/>
</dbReference>
<sequence length="233" mass="26892">MASHQNVNEDYTYGYRKAEEVSKGYKEESSSHKKQDGDVYGYKEPEDVIMGFEEEPHSHDYEKPEDVYGYKEPEEVRFSYKPKVPRCKNGYRLLVGTCIKLISYPGMSWLFGMSHYGAKKACMTEGATLAMPKTEELDVALRHLVKTEGGNKEHWIGMEEKTGTWYWVDGSKVDNNGYTGWTPGDRSNSRWPPLCGQYWEKSPGWLFPGTGYVMWNDDACFKQKRFICQRPPA</sequence>
<dbReference type="CDD" id="cd00037">
    <property type="entry name" value="CLECT"/>
    <property type="match status" value="1"/>
</dbReference>
<dbReference type="Gene3D" id="3.10.100.10">
    <property type="entry name" value="Mannose-Binding Protein A, subunit A"/>
    <property type="match status" value="1"/>
</dbReference>